<feature type="non-terminal residue" evidence="1">
    <location>
        <position position="1"/>
    </location>
</feature>
<reference evidence="1" key="1">
    <citation type="journal article" date="2015" name="Nature">
        <title>Complex archaea that bridge the gap between prokaryotes and eukaryotes.</title>
        <authorList>
            <person name="Spang A."/>
            <person name="Saw J.H."/>
            <person name="Jorgensen S.L."/>
            <person name="Zaremba-Niedzwiedzka K."/>
            <person name="Martijn J."/>
            <person name="Lind A.E."/>
            <person name="van Eijk R."/>
            <person name="Schleper C."/>
            <person name="Guy L."/>
            <person name="Ettema T.J."/>
        </authorList>
    </citation>
    <scope>NUCLEOTIDE SEQUENCE</scope>
</reference>
<gene>
    <name evidence="1" type="ORF">LCGC14_2234670</name>
</gene>
<accession>A0A0F9D7F1</accession>
<dbReference type="AlphaFoldDB" id="A0A0F9D7F1"/>
<organism evidence="1">
    <name type="scientific">marine sediment metagenome</name>
    <dbReference type="NCBI Taxonomy" id="412755"/>
    <lineage>
        <taxon>unclassified sequences</taxon>
        <taxon>metagenomes</taxon>
        <taxon>ecological metagenomes</taxon>
    </lineage>
</organism>
<dbReference type="EMBL" id="LAZR01030141">
    <property type="protein sequence ID" value="KKL57509.1"/>
    <property type="molecule type" value="Genomic_DNA"/>
</dbReference>
<sequence>TMAGAQDYLNALTKYANSVIMKYDPEIKHDNP</sequence>
<proteinExistence type="predicted"/>
<name>A0A0F9D7F1_9ZZZZ</name>
<evidence type="ECO:0000313" key="1">
    <source>
        <dbReference type="EMBL" id="KKL57509.1"/>
    </source>
</evidence>
<comment type="caution">
    <text evidence="1">The sequence shown here is derived from an EMBL/GenBank/DDBJ whole genome shotgun (WGS) entry which is preliminary data.</text>
</comment>
<protein>
    <submittedName>
        <fullName evidence="1">Uncharacterized protein</fullName>
    </submittedName>
</protein>